<dbReference type="Proteomes" id="UP000680714">
    <property type="component" value="Unassembled WGS sequence"/>
</dbReference>
<feature type="domain" description="Mur ligase central" evidence="17">
    <location>
        <begin position="113"/>
        <end position="299"/>
    </location>
</feature>
<comment type="function">
    <text evidence="14">Cell wall formation.</text>
</comment>
<dbReference type="InterPro" id="IPR005758">
    <property type="entry name" value="UDP-N-AcMur_Ala_ligase_MurC"/>
</dbReference>
<dbReference type="SUPFAM" id="SSF53244">
    <property type="entry name" value="MurD-like peptide ligases, peptide-binding domain"/>
    <property type="match status" value="1"/>
</dbReference>
<comment type="pathway">
    <text evidence="2 14">Cell wall biogenesis; peptidoglycan biosynthesis.</text>
</comment>
<evidence type="ECO:0000259" key="15">
    <source>
        <dbReference type="Pfam" id="PF01225"/>
    </source>
</evidence>
<dbReference type="Gene3D" id="3.40.1190.10">
    <property type="entry name" value="Mur-like, catalytic domain"/>
    <property type="match status" value="1"/>
</dbReference>
<dbReference type="PANTHER" id="PTHR43445:SF3">
    <property type="entry name" value="UDP-N-ACETYLMURAMATE--L-ALANINE LIGASE"/>
    <property type="match status" value="1"/>
</dbReference>
<reference evidence="18 19" key="1">
    <citation type="submission" date="2021-04" db="EMBL/GenBank/DDBJ databases">
        <title>Magnetospirillum sulfuroxidans sp. nov., a facultative chemolithoautotrophic sulfur-oxidizing alphaproteobacterium isolated from freshwater sediment and proposals for Paramagetospirillum gen. nov., and Magnetospirillaceae fam. nov.</title>
        <authorList>
            <person name="Koziaeva V."/>
            <person name="Geelhoed J.S."/>
            <person name="Sorokin D.Y."/>
            <person name="Grouzdev D.S."/>
        </authorList>
    </citation>
    <scope>NUCLEOTIDE SEQUENCE [LARGE SCALE GENOMIC DNA]</scope>
    <source>
        <strain evidence="18 19">J10</strain>
    </source>
</reference>
<evidence type="ECO:0000256" key="2">
    <source>
        <dbReference type="ARBA" id="ARBA00004752"/>
    </source>
</evidence>
<dbReference type="Gene3D" id="3.90.190.20">
    <property type="entry name" value="Mur ligase, C-terminal domain"/>
    <property type="match status" value="1"/>
</dbReference>
<evidence type="ECO:0000259" key="16">
    <source>
        <dbReference type="Pfam" id="PF02875"/>
    </source>
</evidence>
<feature type="binding site" evidence="14">
    <location>
        <begin position="115"/>
        <end position="121"/>
    </location>
    <ligand>
        <name>ATP</name>
        <dbReference type="ChEBI" id="CHEBI:30616"/>
    </ligand>
</feature>
<dbReference type="EC" id="6.3.2.8" evidence="3 14"/>
<dbReference type="PANTHER" id="PTHR43445">
    <property type="entry name" value="UDP-N-ACETYLMURAMATE--L-ALANINE LIGASE-RELATED"/>
    <property type="match status" value="1"/>
</dbReference>
<evidence type="ECO:0000256" key="6">
    <source>
        <dbReference type="ARBA" id="ARBA00022618"/>
    </source>
</evidence>
<evidence type="ECO:0000256" key="9">
    <source>
        <dbReference type="ARBA" id="ARBA00022960"/>
    </source>
</evidence>
<feature type="domain" description="Mur ligase C-terminal" evidence="16">
    <location>
        <begin position="321"/>
        <end position="451"/>
    </location>
</feature>
<keyword evidence="4 14" id="KW-0963">Cytoplasm</keyword>
<comment type="similarity">
    <text evidence="14">Belongs to the MurCDEF family.</text>
</comment>
<evidence type="ECO:0000256" key="5">
    <source>
        <dbReference type="ARBA" id="ARBA00022598"/>
    </source>
</evidence>
<keyword evidence="11 14" id="KW-0131">Cell cycle</keyword>
<dbReference type="InterPro" id="IPR036565">
    <property type="entry name" value="Mur-like_cat_sf"/>
</dbReference>
<dbReference type="InterPro" id="IPR000713">
    <property type="entry name" value="Mur_ligase_N"/>
</dbReference>
<evidence type="ECO:0000256" key="13">
    <source>
        <dbReference type="ARBA" id="ARBA00047833"/>
    </source>
</evidence>
<keyword evidence="9 14" id="KW-0133">Cell shape</keyword>
<evidence type="ECO:0000256" key="4">
    <source>
        <dbReference type="ARBA" id="ARBA00022490"/>
    </source>
</evidence>
<evidence type="ECO:0000256" key="12">
    <source>
        <dbReference type="ARBA" id="ARBA00023316"/>
    </source>
</evidence>
<evidence type="ECO:0000256" key="1">
    <source>
        <dbReference type="ARBA" id="ARBA00004496"/>
    </source>
</evidence>
<comment type="catalytic activity">
    <reaction evidence="13 14">
        <text>UDP-N-acetyl-alpha-D-muramate + L-alanine + ATP = UDP-N-acetyl-alpha-D-muramoyl-L-alanine + ADP + phosphate + H(+)</text>
        <dbReference type="Rhea" id="RHEA:23372"/>
        <dbReference type="ChEBI" id="CHEBI:15378"/>
        <dbReference type="ChEBI" id="CHEBI:30616"/>
        <dbReference type="ChEBI" id="CHEBI:43474"/>
        <dbReference type="ChEBI" id="CHEBI:57972"/>
        <dbReference type="ChEBI" id="CHEBI:70757"/>
        <dbReference type="ChEBI" id="CHEBI:83898"/>
        <dbReference type="ChEBI" id="CHEBI:456216"/>
        <dbReference type="EC" id="6.3.2.8"/>
    </reaction>
</comment>
<accession>A0ABS5I9K9</accession>
<dbReference type="EMBL" id="JAGTUF010000003">
    <property type="protein sequence ID" value="MBR9971117.1"/>
    <property type="molecule type" value="Genomic_DNA"/>
</dbReference>
<dbReference type="InterPro" id="IPR013221">
    <property type="entry name" value="Mur_ligase_cen"/>
</dbReference>
<comment type="caution">
    <text evidence="18">The sequence shown here is derived from an EMBL/GenBank/DDBJ whole genome shotgun (WGS) entry which is preliminary data.</text>
</comment>
<dbReference type="Gene3D" id="3.40.50.720">
    <property type="entry name" value="NAD(P)-binding Rossmann-like Domain"/>
    <property type="match status" value="1"/>
</dbReference>
<feature type="domain" description="Mur ligase N-terminal catalytic" evidence="15">
    <location>
        <begin position="11"/>
        <end position="107"/>
    </location>
</feature>
<dbReference type="Pfam" id="PF08245">
    <property type="entry name" value="Mur_ligase_M"/>
    <property type="match status" value="1"/>
</dbReference>
<keyword evidence="7 14" id="KW-0547">Nucleotide-binding</keyword>
<evidence type="ECO:0000259" key="17">
    <source>
        <dbReference type="Pfam" id="PF08245"/>
    </source>
</evidence>
<dbReference type="GO" id="GO:0008763">
    <property type="term" value="F:UDP-N-acetylmuramate-L-alanine ligase activity"/>
    <property type="evidence" value="ECO:0007669"/>
    <property type="project" value="UniProtKB-EC"/>
</dbReference>
<evidence type="ECO:0000256" key="11">
    <source>
        <dbReference type="ARBA" id="ARBA00023306"/>
    </source>
</evidence>
<keyword evidence="10 14" id="KW-0573">Peptidoglycan synthesis</keyword>
<evidence type="ECO:0000256" key="3">
    <source>
        <dbReference type="ARBA" id="ARBA00012211"/>
    </source>
</evidence>
<sequence length="474" mass="50141">MRTMPLSIGAIHFVGIGGIGMSGIAEILVNLGYTVQGSDIADNYNVERLRKLGVTISIGHTADNLAEARVVVISSAVKADNPEVVAARSKMVPVVRRAEMLAELMRLKSAIAIGGTHGKTTTTSLVSAMLDAAGMDPTIINGGIINAYGTNARLGANDWMVVEADESDGTFTKLPATCVVVTNIDPEHMDHYGSFDKLRDAFRTFVENIPFYGFAACCIDHPEVQALIARVPDRKIVTYGFSPQALIRATNVKIGPGGARFDVVITDRIAGSTRVIDDIHLPMYGEHNVLNALAAIACANELGLTNDVVRKALGGFSGVKRRFTKTGEAKGVTVIDDYGHHPVEIAAVLRAARSATTGNVIAVVQPHRYSRLSSLFAEFCTCFNDADTVIVADVYAAGEQPIAGADRDSLVTGLQEHGHRHVIALPDSSALAGIISEWAEPGDMVVCLGAGNITQWAHALPAQLDALPVKGGAA</sequence>
<evidence type="ECO:0000313" key="18">
    <source>
        <dbReference type="EMBL" id="MBR9971117.1"/>
    </source>
</evidence>
<keyword evidence="12 14" id="KW-0961">Cell wall biogenesis/degradation</keyword>
<keyword evidence="19" id="KW-1185">Reference proteome</keyword>
<dbReference type="InterPro" id="IPR004101">
    <property type="entry name" value="Mur_ligase_C"/>
</dbReference>
<dbReference type="SUPFAM" id="SSF51984">
    <property type="entry name" value="MurCD N-terminal domain"/>
    <property type="match status" value="1"/>
</dbReference>
<gene>
    <name evidence="14" type="primary">murC</name>
    <name evidence="18" type="ORF">KEC16_05250</name>
</gene>
<keyword evidence="5 14" id="KW-0436">Ligase</keyword>
<name>A0ABS5I9K9_9PROT</name>
<protein>
    <recommendedName>
        <fullName evidence="3 14">UDP-N-acetylmuramate--L-alanine ligase</fullName>
        <ecNumber evidence="3 14">6.3.2.8</ecNumber>
    </recommendedName>
    <alternativeName>
        <fullName evidence="14">UDP-N-acetylmuramoyl-L-alanine synthetase</fullName>
    </alternativeName>
</protein>
<dbReference type="InterPro" id="IPR036615">
    <property type="entry name" value="Mur_ligase_C_dom_sf"/>
</dbReference>
<dbReference type="Pfam" id="PF02875">
    <property type="entry name" value="Mur_ligase_C"/>
    <property type="match status" value="1"/>
</dbReference>
<dbReference type="RefSeq" id="WP_211546632.1">
    <property type="nucleotide sequence ID" value="NZ_JAGTUF010000003.1"/>
</dbReference>
<evidence type="ECO:0000256" key="7">
    <source>
        <dbReference type="ARBA" id="ARBA00022741"/>
    </source>
</evidence>
<dbReference type="SUPFAM" id="SSF53623">
    <property type="entry name" value="MurD-like peptide ligases, catalytic domain"/>
    <property type="match status" value="1"/>
</dbReference>
<comment type="subcellular location">
    <subcellularLocation>
        <location evidence="1 14">Cytoplasm</location>
    </subcellularLocation>
</comment>
<dbReference type="NCBIfam" id="TIGR01082">
    <property type="entry name" value="murC"/>
    <property type="match status" value="1"/>
</dbReference>
<dbReference type="HAMAP" id="MF_00046">
    <property type="entry name" value="MurC"/>
    <property type="match status" value="1"/>
</dbReference>
<keyword evidence="6 14" id="KW-0132">Cell division</keyword>
<evidence type="ECO:0000313" key="19">
    <source>
        <dbReference type="Proteomes" id="UP000680714"/>
    </source>
</evidence>
<evidence type="ECO:0000256" key="14">
    <source>
        <dbReference type="HAMAP-Rule" id="MF_00046"/>
    </source>
</evidence>
<proteinExistence type="inferred from homology"/>
<evidence type="ECO:0000256" key="8">
    <source>
        <dbReference type="ARBA" id="ARBA00022840"/>
    </source>
</evidence>
<evidence type="ECO:0000256" key="10">
    <source>
        <dbReference type="ARBA" id="ARBA00022984"/>
    </source>
</evidence>
<keyword evidence="8 14" id="KW-0067">ATP-binding</keyword>
<dbReference type="Pfam" id="PF01225">
    <property type="entry name" value="Mur_ligase"/>
    <property type="match status" value="1"/>
</dbReference>
<organism evidence="18 19">
    <name type="scientific">Magnetospirillum sulfuroxidans</name>
    <dbReference type="NCBI Taxonomy" id="611300"/>
    <lineage>
        <taxon>Bacteria</taxon>
        <taxon>Pseudomonadati</taxon>
        <taxon>Pseudomonadota</taxon>
        <taxon>Alphaproteobacteria</taxon>
        <taxon>Rhodospirillales</taxon>
        <taxon>Rhodospirillaceae</taxon>
        <taxon>Magnetospirillum</taxon>
    </lineage>
</organism>
<dbReference type="InterPro" id="IPR050061">
    <property type="entry name" value="MurCDEF_pg_biosynth"/>
</dbReference>